<dbReference type="InterPro" id="IPR044567">
    <property type="entry name" value="CLSY/DRD1"/>
</dbReference>
<dbReference type="EMBL" id="JABWDY010004442">
    <property type="protein sequence ID" value="KAF5205178.1"/>
    <property type="molecule type" value="Genomic_DNA"/>
</dbReference>
<comment type="subcellular location">
    <subcellularLocation>
        <location evidence="1">Nucleus</location>
    </subcellularLocation>
</comment>
<dbReference type="GO" id="GO:0005524">
    <property type="term" value="F:ATP binding"/>
    <property type="evidence" value="ECO:0007669"/>
    <property type="project" value="UniProtKB-KW"/>
</dbReference>
<evidence type="ECO:0000313" key="7">
    <source>
        <dbReference type="Proteomes" id="UP000554482"/>
    </source>
</evidence>
<name>A0A7J6X8G1_THATH</name>
<dbReference type="GO" id="GO:0005634">
    <property type="term" value="C:nucleus"/>
    <property type="evidence" value="ECO:0007669"/>
    <property type="project" value="UniProtKB-SubCell"/>
</dbReference>
<dbReference type="Proteomes" id="UP000554482">
    <property type="component" value="Unassembled WGS sequence"/>
</dbReference>
<accession>A0A7J6X8G1</accession>
<dbReference type="GO" id="GO:0004386">
    <property type="term" value="F:helicase activity"/>
    <property type="evidence" value="ECO:0007669"/>
    <property type="project" value="UniProtKB-KW"/>
</dbReference>
<dbReference type="PANTHER" id="PTHR45821:SF5">
    <property type="entry name" value="SNF2 DOMAIN-CONTAINING PROTEIN CLASSY 4"/>
    <property type="match status" value="1"/>
</dbReference>
<evidence type="ECO:0000256" key="3">
    <source>
        <dbReference type="ARBA" id="ARBA00022806"/>
    </source>
</evidence>
<reference evidence="6 7" key="1">
    <citation type="submission" date="2020-06" db="EMBL/GenBank/DDBJ databases">
        <title>Transcriptomic and genomic resources for Thalictrum thalictroides and T. hernandezii: Facilitating candidate gene discovery in an emerging model plant lineage.</title>
        <authorList>
            <person name="Arias T."/>
            <person name="Riano-Pachon D.M."/>
            <person name="Di Stilio V.S."/>
        </authorList>
    </citation>
    <scope>NUCLEOTIDE SEQUENCE [LARGE SCALE GENOMIC DNA]</scope>
    <source>
        <strain evidence="7">cv. WT478/WT964</strain>
        <tissue evidence="6">Leaves</tissue>
    </source>
</reference>
<evidence type="ECO:0000256" key="4">
    <source>
        <dbReference type="ARBA" id="ARBA00022840"/>
    </source>
</evidence>
<keyword evidence="3" id="KW-0347">Helicase</keyword>
<keyword evidence="3" id="KW-0378">Hydrolase</keyword>
<evidence type="ECO:0000256" key="1">
    <source>
        <dbReference type="ARBA" id="ARBA00004123"/>
    </source>
</evidence>
<keyword evidence="4" id="KW-0067">ATP-binding</keyword>
<evidence type="ECO:0000256" key="5">
    <source>
        <dbReference type="ARBA" id="ARBA00023242"/>
    </source>
</evidence>
<dbReference type="OrthoDB" id="1749425at2759"/>
<protein>
    <submittedName>
        <fullName evidence="6">Uncharacterized protein</fullName>
    </submittedName>
</protein>
<sequence length="203" mass="23396">MRPCRFILSSSYSDVNNGKETCNYNHVGQEAVLSNDDNEEPIQLKFKYDIEEPEKVEKSDDEKLIDSLWDDYDFVLASIGRHVQVETEVIDEPNAQRDSSSHCRQGYHDLILDDQVGVKCRCCSFVQLEIKYVLPPNSTSTRSGRRTSKEYANTRHVLIIMMLMVSLKDLHSMAKAQSGTYFHEFKRTCILTRKKVLNSYGET</sequence>
<proteinExistence type="predicted"/>
<comment type="caution">
    <text evidence="6">The sequence shown here is derived from an EMBL/GenBank/DDBJ whole genome shotgun (WGS) entry which is preliminary data.</text>
</comment>
<keyword evidence="5" id="KW-0539">Nucleus</keyword>
<dbReference type="GO" id="GO:0080188">
    <property type="term" value="P:gene silencing by siRNA-directed DNA methylation"/>
    <property type="evidence" value="ECO:0007669"/>
    <property type="project" value="InterPro"/>
</dbReference>
<dbReference type="PANTHER" id="PTHR45821">
    <property type="entry name" value="SNF2 DOMAIN-CONTAINING PROTEIN CLASSY 2-RELATED"/>
    <property type="match status" value="1"/>
</dbReference>
<gene>
    <name evidence="6" type="ORF">FRX31_005232</name>
</gene>
<evidence type="ECO:0000313" key="6">
    <source>
        <dbReference type="EMBL" id="KAF5205178.1"/>
    </source>
</evidence>
<evidence type="ECO:0000256" key="2">
    <source>
        <dbReference type="ARBA" id="ARBA00022741"/>
    </source>
</evidence>
<keyword evidence="2" id="KW-0547">Nucleotide-binding</keyword>
<keyword evidence="7" id="KW-1185">Reference proteome</keyword>
<organism evidence="6 7">
    <name type="scientific">Thalictrum thalictroides</name>
    <name type="common">Rue-anemone</name>
    <name type="synonym">Anemone thalictroides</name>
    <dbReference type="NCBI Taxonomy" id="46969"/>
    <lineage>
        <taxon>Eukaryota</taxon>
        <taxon>Viridiplantae</taxon>
        <taxon>Streptophyta</taxon>
        <taxon>Embryophyta</taxon>
        <taxon>Tracheophyta</taxon>
        <taxon>Spermatophyta</taxon>
        <taxon>Magnoliopsida</taxon>
        <taxon>Ranunculales</taxon>
        <taxon>Ranunculaceae</taxon>
        <taxon>Thalictroideae</taxon>
        <taxon>Thalictrum</taxon>
    </lineage>
</organism>
<dbReference type="AlphaFoldDB" id="A0A7J6X8G1"/>